<proteinExistence type="predicted"/>
<name>A0A0R2A6E2_9LACO</name>
<dbReference type="InterPro" id="IPR000792">
    <property type="entry name" value="Tscrpt_reg_LuxR_C"/>
</dbReference>
<keyword evidence="1 5" id="KW-0597">Phosphoprotein</keyword>
<dbReference type="Pfam" id="PF00072">
    <property type="entry name" value="Response_reg"/>
    <property type="match status" value="1"/>
</dbReference>
<dbReference type="PROSITE" id="PS50110">
    <property type="entry name" value="RESPONSE_REGULATORY"/>
    <property type="match status" value="1"/>
</dbReference>
<comment type="caution">
    <text evidence="8">The sequence shown here is derived from an EMBL/GenBank/DDBJ whole genome shotgun (WGS) entry which is preliminary data.</text>
</comment>
<keyword evidence="9" id="KW-1185">Reference proteome</keyword>
<dbReference type="SUPFAM" id="SSF46894">
    <property type="entry name" value="C-terminal effector domain of the bipartite response regulators"/>
    <property type="match status" value="1"/>
</dbReference>
<dbReference type="PROSITE" id="PS50043">
    <property type="entry name" value="HTH_LUXR_2"/>
    <property type="match status" value="1"/>
</dbReference>
<evidence type="ECO:0000256" key="5">
    <source>
        <dbReference type="PROSITE-ProRule" id="PRU00169"/>
    </source>
</evidence>
<dbReference type="Proteomes" id="UP000051733">
    <property type="component" value="Unassembled WGS sequence"/>
</dbReference>
<keyword evidence="3" id="KW-0238">DNA-binding</keyword>
<dbReference type="SUPFAM" id="SSF52172">
    <property type="entry name" value="CheY-like"/>
    <property type="match status" value="1"/>
</dbReference>
<dbReference type="PATRIC" id="fig|1423813.3.peg.1033"/>
<dbReference type="PANTHER" id="PTHR43214">
    <property type="entry name" value="TWO-COMPONENT RESPONSE REGULATOR"/>
    <property type="match status" value="1"/>
</dbReference>
<feature type="modified residue" description="4-aspartylphosphate" evidence="5">
    <location>
        <position position="55"/>
    </location>
</feature>
<gene>
    <name evidence="8" type="ORF">FC26_GL001009</name>
</gene>
<evidence type="ECO:0000256" key="4">
    <source>
        <dbReference type="ARBA" id="ARBA00023163"/>
    </source>
</evidence>
<feature type="domain" description="Response regulatory" evidence="7">
    <location>
        <begin position="4"/>
        <end position="120"/>
    </location>
</feature>
<evidence type="ECO:0000256" key="1">
    <source>
        <dbReference type="ARBA" id="ARBA00022553"/>
    </source>
</evidence>
<dbReference type="STRING" id="1423813.FC26_GL001009"/>
<keyword evidence="4" id="KW-0804">Transcription</keyword>
<dbReference type="InterPro" id="IPR058245">
    <property type="entry name" value="NreC/VraR/RcsB-like_REC"/>
</dbReference>
<dbReference type="InterPro" id="IPR001789">
    <property type="entry name" value="Sig_transdc_resp-reg_receiver"/>
</dbReference>
<dbReference type="GO" id="GO:0006355">
    <property type="term" value="P:regulation of DNA-templated transcription"/>
    <property type="evidence" value="ECO:0007669"/>
    <property type="project" value="InterPro"/>
</dbReference>
<evidence type="ECO:0000313" key="9">
    <source>
        <dbReference type="Proteomes" id="UP000051733"/>
    </source>
</evidence>
<dbReference type="EMBL" id="AYYY01000014">
    <property type="protein sequence ID" value="KRM61938.1"/>
    <property type="molecule type" value="Genomic_DNA"/>
</dbReference>
<dbReference type="CDD" id="cd17535">
    <property type="entry name" value="REC_NarL-like"/>
    <property type="match status" value="1"/>
</dbReference>
<dbReference type="AlphaFoldDB" id="A0A0R2A6E2"/>
<dbReference type="InterPro" id="IPR039420">
    <property type="entry name" value="WalR-like"/>
</dbReference>
<dbReference type="PANTHER" id="PTHR43214:SF43">
    <property type="entry name" value="TWO-COMPONENT RESPONSE REGULATOR"/>
    <property type="match status" value="1"/>
</dbReference>
<evidence type="ECO:0000259" key="6">
    <source>
        <dbReference type="PROSITE" id="PS50043"/>
    </source>
</evidence>
<protein>
    <submittedName>
        <fullName evidence="8">Chemotaxis protein CheY</fullName>
    </submittedName>
</protein>
<dbReference type="InterPro" id="IPR016032">
    <property type="entry name" value="Sig_transdc_resp-reg_C-effctor"/>
</dbReference>
<dbReference type="SMART" id="SM00448">
    <property type="entry name" value="REC"/>
    <property type="match status" value="1"/>
</dbReference>
<dbReference type="SMART" id="SM00421">
    <property type="entry name" value="HTH_LUXR"/>
    <property type="match status" value="1"/>
</dbReference>
<dbReference type="GO" id="GO:0003677">
    <property type="term" value="F:DNA binding"/>
    <property type="evidence" value="ECO:0007669"/>
    <property type="project" value="UniProtKB-KW"/>
</dbReference>
<dbReference type="CDD" id="cd06170">
    <property type="entry name" value="LuxR_C_like"/>
    <property type="match status" value="1"/>
</dbReference>
<dbReference type="InterPro" id="IPR011006">
    <property type="entry name" value="CheY-like_superfamily"/>
</dbReference>
<sequence length="206" mass="22963">MKIKILIVDDHQILRNGLSLIMQTTQDMEVVGTAADGQEGLDQVKALNPDVVLTDIRMPGMDGITMLKEIRKRNPNLPVVVLTTFDDQKPIQEAMQMGAKGFLLKDAEKETIVKTIRTAFEGRVYIDPALMDKAFAPTMETAKLTDQEHEILMMVADGDRNVDIADKMHLSVRTIKSHLTDIYGKLDVYTRAEAVAEGLRQGIITL</sequence>
<evidence type="ECO:0000256" key="2">
    <source>
        <dbReference type="ARBA" id="ARBA00023015"/>
    </source>
</evidence>
<reference evidence="8 9" key="1">
    <citation type="journal article" date="2015" name="Genome Announc.">
        <title>Expanding the biotechnology potential of lactobacilli through comparative genomics of 213 strains and associated genera.</title>
        <authorList>
            <person name="Sun Z."/>
            <person name="Harris H.M."/>
            <person name="McCann A."/>
            <person name="Guo C."/>
            <person name="Argimon S."/>
            <person name="Zhang W."/>
            <person name="Yang X."/>
            <person name="Jeffery I.B."/>
            <person name="Cooney J.C."/>
            <person name="Kagawa T.F."/>
            <person name="Liu W."/>
            <person name="Song Y."/>
            <person name="Salvetti E."/>
            <person name="Wrobel A."/>
            <person name="Rasinkangas P."/>
            <person name="Parkhill J."/>
            <person name="Rea M.C."/>
            <person name="O'Sullivan O."/>
            <person name="Ritari J."/>
            <person name="Douillard F.P."/>
            <person name="Paul Ross R."/>
            <person name="Yang R."/>
            <person name="Briner A.E."/>
            <person name="Felis G.E."/>
            <person name="de Vos W.M."/>
            <person name="Barrangou R."/>
            <person name="Klaenhammer T.R."/>
            <person name="Caufield P.W."/>
            <person name="Cui Y."/>
            <person name="Zhang H."/>
            <person name="O'Toole P.W."/>
        </authorList>
    </citation>
    <scope>NUCLEOTIDE SEQUENCE [LARGE SCALE GENOMIC DNA]</scope>
    <source>
        <strain evidence="8 9">DSM 20634</strain>
    </source>
</reference>
<feature type="domain" description="HTH luxR-type" evidence="6">
    <location>
        <begin position="137"/>
        <end position="202"/>
    </location>
</feature>
<dbReference type="Pfam" id="PF00196">
    <property type="entry name" value="GerE"/>
    <property type="match status" value="1"/>
</dbReference>
<dbReference type="RefSeq" id="WP_057777892.1">
    <property type="nucleotide sequence ID" value="NZ_AYYY01000014.1"/>
</dbReference>
<evidence type="ECO:0000313" key="8">
    <source>
        <dbReference type="EMBL" id="KRM61938.1"/>
    </source>
</evidence>
<dbReference type="PRINTS" id="PR00038">
    <property type="entry name" value="HTHLUXR"/>
</dbReference>
<evidence type="ECO:0000259" key="7">
    <source>
        <dbReference type="PROSITE" id="PS50110"/>
    </source>
</evidence>
<dbReference type="GO" id="GO:0000160">
    <property type="term" value="P:phosphorelay signal transduction system"/>
    <property type="evidence" value="ECO:0007669"/>
    <property type="project" value="InterPro"/>
</dbReference>
<accession>A0A0R2A6E2</accession>
<keyword evidence="2" id="KW-0805">Transcription regulation</keyword>
<dbReference type="Gene3D" id="3.40.50.2300">
    <property type="match status" value="1"/>
</dbReference>
<dbReference type="OrthoDB" id="9759232at2"/>
<organism evidence="8 9">
    <name type="scientific">Paucilactobacillus vaccinostercus DSM 20634</name>
    <dbReference type="NCBI Taxonomy" id="1423813"/>
    <lineage>
        <taxon>Bacteria</taxon>
        <taxon>Bacillati</taxon>
        <taxon>Bacillota</taxon>
        <taxon>Bacilli</taxon>
        <taxon>Lactobacillales</taxon>
        <taxon>Lactobacillaceae</taxon>
        <taxon>Paucilactobacillus</taxon>
    </lineage>
</organism>
<evidence type="ECO:0000256" key="3">
    <source>
        <dbReference type="ARBA" id="ARBA00023125"/>
    </source>
</evidence>